<gene>
    <name evidence="6" type="ORF">ENQ20_19410</name>
</gene>
<dbReference type="PANTHER" id="PTHR30411:SF0">
    <property type="entry name" value="CYS-TRNA(PRO)_CYS-TRNA(CYS) DEACYLASE YBAK"/>
    <property type="match status" value="1"/>
</dbReference>
<evidence type="ECO:0000313" key="6">
    <source>
        <dbReference type="EMBL" id="HDX33627.1"/>
    </source>
</evidence>
<dbReference type="InterPro" id="IPR007214">
    <property type="entry name" value="YbaK/aa-tRNA-synth-assoc-dom"/>
</dbReference>
<dbReference type="InterPro" id="IPR036754">
    <property type="entry name" value="YbaK/aa-tRNA-synt-asso_dom_sf"/>
</dbReference>
<evidence type="ECO:0000259" key="5">
    <source>
        <dbReference type="Pfam" id="PF04073"/>
    </source>
</evidence>
<dbReference type="PIRSF" id="PIRSF006181">
    <property type="entry name" value="EbsC_YbaK"/>
    <property type="match status" value="1"/>
</dbReference>
<sequence length="166" mass="18264">MAEPFKNNVTRFLDSRKVRYQVYTYDYDAGIHSAVEVAAAIGLPPEQVFKTLVVLPEDPQRKPMLVIIPGPATLDLRAFAQAVNLKKVKMATYEQAEQMTGLKPGGISALALINKGFEVYLDKRAQRFDAIAVSAGQRGANVLLPVQDLVRLVGARWVQLPEQADG</sequence>
<evidence type="ECO:0000256" key="1">
    <source>
        <dbReference type="ARBA" id="ARBA00009798"/>
    </source>
</evidence>
<accession>A0A7C1JVE9</accession>
<dbReference type="Pfam" id="PF04073">
    <property type="entry name" value="tRNA_edit"/>
    <property type="match status" value="1"/>
</dbReference>
<evidence type="ECO:0000256" key="4">
    <source>
        <dbReference type="PIRNR" id="PIRNR006181"/>
    </source>
</evidence>
<evidence type="ECO:0000256" key="3">
    <source>
        <dbReference type="ARBA" id="ARBA00023239"/>
    </source>
</evidence>
<dbReference type="PANTHER" id="PTHR30411">
    <property type="entry name" value="CYTOPLASMIC PROTEIN"/>
    <property type="match status" value="1"/>
</dbReference>
<dbReference type="GO" id="GO:0006412">
    <property type="term" value="P:translation"/>
    <property type="evidence" value="ECO:0007669"/>
    <property type="project" value="UniProtKB-KW"/>
</dbReference>
<dbReference type="EC" id="4.2.-.-" evidence="4"/>
<organism evidence="6">
    <name type="scientific">Caldilinea aerophila</name>
    <dbReference type="NCBI Taxonomy" id="133453"/>
    <lineage>
        <taxon>Bacteria</taxon>
        <taxon>Bacillati</taxon>
        <taxon>Chloroflexota</taxon>
        <taxon>Caldilineae</taxon>
        <taxon>Caldilineales</taxon>
        <taxon>Caldilineaceae</taxon>
        <taxon>Caldilinea</taxon>
    </lineage>
</organism>
<name>A0A7C1JVE9_9CHLR</name>
<comment type="caution">
    <text evidence="6">The sequence shown here is derived from an EMBL/GenBank/DDBJ whole genome shotgun (WGS) entry which is preliminary data.</text>
</comment>
<protein>
    <recommendedName>
        <fullName evidence="4">Cys-tRNA(Pro)/Cys-tRNA(Cys) deacylase</fullName>
        <ecNumber evidence="4">4.2.-.-</ecNumber>
    </recommendedName>
</protein>
<keyword evidence="2 4" id="KW-0648">Protein biosynthesis</keyword>
<dbReference type="SUPFAM" id="SSF55826">
    <property type="entry name" value="YbaK/ProRS associated domain"/>
    <property type="match status" value="1"/>
</dbReference>
<evidence type="ECO:0000256" key="2">
    <source>
        <dbReference type="ARBA" id="ARBA00022917"/>
    </source>
</evidence>
<comment type="similarity">
    <text evidence="1 4">Belongs to the prolyl-tRNA editing family. YbaK/EbsC subfamily.</text>
</comment>
<dbReference type="GO" id="GO:0002161">
    <property type="term" value="F:aminoacyl-tRNA deacylase activity"/>
    <property type="evidence" value="ECO:0007669"/>
    <property type="project" value="InterPro"/>
</dbReference>
<reference evidence="6" key="1">
    <citation type="journal article" date="2020" name="mSystems">
        <title>Genome- and Community-Level Interaction Insights into Carbon Utilization and Element Cycling Functions of Hydrothermarchaeota in Hydrothermal Sediment.</title>
        <authorList>
            <person name="Zhou Z."/>
            <person name="Liu Y."/>
            <person name="Xu W."/>
            <person name="Pan J."/>
            <person name="Luo Z.H."/>
            <person name="Li M."/>
        </authorList>
    </citation>
    <scope>NUCLEOTIDE SEQUENCE [LARGE SCALE GENOMIC DNA]</scope>
    <source>
        <strain evidence="6">SpSt-289</strain>
    </source>
</reference>
<feature type="domain" description="YbaK/aminoacyl-tRNA synthetase-associated" evidence="5">
    <location>
        <begin position="30"/>
        <end position="152"/>
    </location>
</feature>
<dbReference type="EMBL" id="DSMG01000196">
    <property type="protein sequence ID" value="HDX33627.1"/>
    <property type="molecule type" value="Genomic_DNA"/>
</dbReference>
<proteinExistence type="inferred from homology"/>
<keyword evidence="3 4" id="KW-0456">Lyase</keyword>
<dbReference type="GO" id="GO:0016829">
    <property type="term" value="F:lyase activity"/>
    <property type="evidence" value="ECO:0007669"/>
    <property type="project" value="UniProtKB-KW"/>
</dbReference>
<dbReference type="InterPro" id="IPR004369">
    <property type="entry name" value="Prolyl-tRNA_editing_YbaK/EbsC"/>
</dbReference>
<dbReference type="AlphaFoldDB" id="A0A7C1JVE9"/>
<dbReference type="CDD" id="cd00002">
    <property type="entry name" value="YbaK_deacylase"/>
    <property type="match status" value="1"/>
</dbReference>
<dbReference type="Gene3D" id="3.90.960.10">
    <property type="entry name" value="YbaK/aminoacyl-tRNA synthetase-associated domain"/>
    <property type="match status" value="1"/>
</dbReference>